<keyword evidence="1 2" id="KW-0175">Coiled coil</keyword>
<accession>A0A1L8G278</accession>
<name>A0A1L8G278_XENLA</name>
<reference evidence="5 6" key="1">
    <citation type="submission" date="2025-04" db="UniProtKB">
        <authorList>
            <consortium name="RefSeq"/>
        </authorList>
    </citation>
    <scope>IDENTIFICATION</scope>
    <source>
        <strain evidence="5 6">J_2021</strain>
        <tissue evidence="5 6">Erythrocytes</tissue>
    </source>
</reference>
<dbReference type="STRING" id="8355.A0A1L8G278"/>
<evidence type="ECO:0000256" key="1">
    <source>
        <dbReference type="ARBA" id="ARBA00023054"/>
    </source>
</evidence>
<dbReference type="RefSeq" id="XP_041420428.1">
    <property type="nucleotide sequence ID" value="XM_041564494.1"/>
</dbReference>
<dbReference type="PANTHER" id="PTHR34916">
    <property type="entry name" value="GI:13385330"/>
    <property type="match status" value="1"/>
</dbReference>
<organism evidence="4 6">
    <name type="scientific">Xenopus laevis</name>
    <name type="common">African clawed frog</name>
    <dbReference type="NCBI Taxonomy" id="8355"/>
    <lineage>
        <taxon>Eukaryota</taxon>
        <taxon>Metazoa</taxon>
        <taxon>Chordata</taxon>
        <taxon>Craniata</taxon>
        <taxon>Vertebrata</taxon>
        <taxon>Euteleostomi</taxon>
        <taxon>Amphibia</taxon>
        <taxon>Batrachia</taxon>
        <taxon>Anura</taxon>
        <taxon>Pipoidea</taxon>
        <taxon>Pipidae</taxon>
        <taxon>Xenopodinae</taxon>
        <taxon>Xenopus</taxon>
        <taxon>Xenopus</taxon>
    </lineage>
</organism>
<evidence type="ECO:0000256" key="2">
    <source>
        <dbReference type="SAM" id="Coils"/>
    </source>
</evidence>
<keyword evidence="4" id="KW-1185">Reference proteome</keyword>
<sequence>MLKPQQQEKSISLPKLLDAVEKANKYETRDYTSGHLNHNHLFQPQTTDRTFWRSVKEIKQSLPGQKQFSSNELDINVKKVEDKFTNISVKTSLLSTSSRNNSSNVPTGPYTPINTPFTCSKSAINVQENHECKVHKNEFLDFPEIKMWNFSAKKASQKYEEDFHVVPSYLAGLTRADQFNMLLQFNRKVIGTDDMTKDFFKNTLAEHLQRKLEKKLLKIGHVTPPHFERLKVFSEIFEDICKNSSIFGNILRQIKSAYELNIGNLLDAQSPIQTERLMAEISGMKKRVVETQDVEDALQAVRRLEQEAYIALERNEQLRNNLKAELARSAKKDIETAKEVLQPPVKESNKPNIASLSDKFESKRCEILAINAEIQGLEEEIKMNMTHAVNAKLLERHIKDVQAEAVKIKSSNEFLQRASKDLDSEMKRLLIKQKLTLGNQEETKVLIETYLSSKDQSAHLNGH</sequence>
<feature type="coiled-coil region" evidence="2">
    <location>
        <begin position="287"/>
        <end position="332"/>
    </location>
</feature>
<dbReference type="InterPro" id="IPR032755">
    <property type="entry name" value="TSNAXIP1_N"/>
</dbReference>
<evidence type="ECO:0000313" key="5">
    <source>
        <dbReference type="RefSeq" id="XP_018120771.1"/>
    </source>
</evidence>
<dbReference type="GeneID" id="108717869"/>
<dbReference type="AlphaFoldDB" id="A0A1L8G278"/>
<dbReference type="PaxDb" id="8355-A0A1L8G278"/>
<feature type="domain" description="Translin-associated factor X-interacting protein 1 N-terminal" evidence="3">
    <location>
        <begin position="209"/>
        <end position="319"/>
    </location>
</feature>
<evidence type="ECO:0000313" key="4">
    <source>
        <dbReference type="Proteomes" id="UP000186698"/>
    </source>
</evidence>
<dbReference type="Xenbase" id="XB-GENE-17340313">
    <property type="gene designation" value="c5h6orf118.S"/>
</dbReference>
<dbReference type="Proteomes" id="UP000186698">
    <property type="component" value="Chromosome 5S"/>
</dbReference>
<dbReference type="RefSeq" id="XP_018120771.1">
    <property type="nucleotide sequence ID" value="XM_018265282.2"/>
</dbReference>
<protein>
    <submittedName>
        <fullName evidence="5">Uncharacterized protein C6orf118</fullName>
    </submittedName>
</protein>
<dbReference type="AGR" id="Xenbase:XB-GENE-17340313"/>
<gene>
    <name evidence="7" type="primary">c5h6orf118.S</name>
    <name evidence="5 6" type="synonym">c6orf118.S</name>
</gene>
<proteinExistence type="predicted"/>
<dbReference type="CTD" id="108717869"/>
<evidence type="ECO:0000313" key="6">
    <source>
        <dbReference type="RefSeq" id="XP_041420428.1"/>
    </source>
</evidence>
<dbReference type="Pfam" id="PF15739">
    <property type="entry name" value="TSNAXIP1_N"/>
    <property type="match status" value="1"/>
</dbReference>
<evidence type="ECO:0000313" key="7">
    <source>
        <dbReference type="Xenbase" id="XB-GENE-17340313"/>
    </source>
</evidence>
<dbReference type="Bgee" id="108717869">
    <property type="expression patterns" value="Expressed in neurula embryo and 3 other cell types or tissues"/>
</dbReference>
<evidence type="ECO:0000259" key="3">
    <source>
        <dbReference type="Pfam" id="PF15739"/>
    </source>
</evidence>
<dbReference type="OMA" id="QEGLWKF"/>
<dbReference type="KEGG" id="xla:108717869"/>
<dbReference type="PANTHER" id="PTHR34916:SF1">
    <property type="entry name" value="GI:13385330"/>
    <property type="match status" value="1"/>
</dbReference>
<dbReference type="OrthoDB" id="10024479at2759"/>